<gene>
    <name evidence="2" type="ORF">NBRC110019_00520</name>
</gene>
<dbReference type="AlphaFoldDB" id="A0A9W6B5B7"/>
<proteinExistence type="predicted"/>
<sequence length="706" mass="81188">MNKFRVLFFLLIVSLTGFAQQKYVTTEDGYPLFEGCDTVVGKEECFKSTLLSKIEGLFKVPDDVIVQDSLEFDMLFEVTESGEFKVLFVDVEQPSVKTEMERVFKELPKVQPVMYSGRPTFSQYTVTIKYPFAKAVTPPSANNDSIATSKSGKDLTDAFANPFGKSQYDSISVKRPYENKEFDSKLNIPFHHQYYAIFDPSMNAVGTNAHTASKPFVYNEVASYYDLEKYTNSLLQERNTWFGRKFWNEHFTTIVGEDYWFSFDIVADLRVGRDTYSSTNTYNNTRAVRFQGGLGKNLNFNTVFYESQGRFASYFNEYAESMAPDGGNPAIIPGRGIAKEFGEDSYDYPVAEAYLSYSPTKFLNIQFGQGKNFIGDGYRSLLTSDAASPYPFLKLNTTFWKFKYTNTWMWLKDVRPEATEDGAYLTKYMATHYLSWNVSKRLNLGFFESVIWKDDNHRGFDVSYLNPLIFYRAMEFYAGSRSGNALIGLTGKYKINDRINVYSQFILDELSVGNITGGEKSWANKFGYQIGAKYYNAFGAKDLTLQLEYNQVRPYTYSHDEVYYNYGHNNQSMAHLWGANFKELIAIANYRYDRWFGYAKVTYGEKGLDFNSDTDNYSYGGNIYRTYNDRVGDIGINMLQGNKTSIFITELQAGYVINPVTNLRLYGNVLVRNFDPSATTETAFKQNTVWFSLGFRTDLFNWYNDF</sequence>
<dbReference type="InterPro" id="IPR038636">
    <property type="entry name" value="Wzi_sf"/>
</dbReference>
<reference evidence="2" key="1">
    <citation type="submission" date="2022-07" db="EMBL/GenBank/DDBJ databases">
        <title>Taxonomy of Novel Oxalotrophic and Methylotrophic Bacteria.</title>
        <authorList>
            <person name="Sahin N."/>
            <person name="Tani A."/>
        </authorList>
    </citation>
    <scope>NUCLEOTIDE SEQUENCE</scope>
    <source>
        <strain evidence="2">AM327</strain>
    </source>
</reference>
<comment type="caution">
    <text evidence="2">The sequence shown here is derived from an EMBL/GenBank/DDBJ whole genome shotgun (WGS) entry which is preliminary data.</text>
</comment>
<feature type="signal peptide" evidence="1">
    <location>
        <begin position="1"/>
        <end position="19"/>
    </location>
</feature>
<keyword evidence="1" id="KW-0732">Signal</keyword>
<keyword evidence="3" id="KW-1185">Reference proteome</keyword>
<evidence type="ECO:0000256" key="1">
    <source>
        <dbReference type="SAM" id="SignalP"/>
    </source>
</evidence>
<feature type="chain" id="PRO_5040870602" description="Gliding motility protein RemB" evidence="1">
    <location>
        <begin position="20"/>
        <end position="706"/>
    </location>
</feature>
<dbReference type="Gene3D" id="2.40.160.130">
    <property type="entry name" value="Capsule assembly protein Wzi"/>
    <property type="match status" value="1"/>
</dbReference>
<protein>
    <recommendedName>
        <fullName evidence="4">Gliding motility protein RemB</fullName>
    </recommendedName>
</protein>
<accession>A0A9W6B5B7</accession>
<name>A0A9W6B5B7_9FLAO</name>
<dbReference type="EMBL" id="BRVP01000001">
    <property type="protein sequence ID" value="GLB51013.1"/>
    <property type="molecule type" value="Genomic_DNA"/>
</dbReference>
<evidence type="ECO:0000313" key="2">
    <source>
        <dbReference type="EMBL" id="GLB51013.1"/>
    </source>
</evidence>
<organism evidence="2 3">
    <name type="scientific">Neptunitalea chrysea</name>
    <dbReference type="NCBI Taxonomy" id="1647581"/>
    <lineage>
        <taxon>Bacteria</taxon>
        <taxon>Pseudomonadati</taxon>
        <taxon>Bacteroidota</taxon>
        <taxon>Flavobacteriia</taxon>
        <taxon>Flavobacteriales</taxon>
        <taxon>Flavobacteriaceae</taxon>
        <taxon>Neptunitalea</taxon>
    </lineage>
</organism>
<evidence type="ECO:0008006" key="4">
    <source>
        <dbReference type="Google" id="ProtNLM"/>
    </source>
</evidence>
<evidence type="ECO:0000313" key="3">
    <source>
        <dbReference type="Proteomes" id="UP001143545"/>
    </source>
</evidence>
<dbReference type="Proteomes" id="UP001143545">
    <property type="component" value="Unassembled WGS sequence"/>
</dbReference>
<dbReference type="RefSeq" id="WP_281751130.1">
    <property type="nucleotide sequence ID" value="NZ_BRVP01000001.1"/>
</dbReference>